<feature type="region of interest" description="Disordered" evidence="3">
    <location>
        <begin position="38"/>
        <end position="146"/>
    </location>
</feature>
<evidence type="ECO:0000313" key="5">
    <source>
        <dbReference type="Proteomes" id="UP000191144"/>
    </source>
</evidence>
<dbReference type="OrthoDB" id="2135053at2759"/>
<protein>
    <recommendedName>
        <fullName evidence="2">rRNA-processing protein FYV7</fullName>
    </recommendedName>
</protein>
<evidence type="ECO:0000256" key="2">
    <source>
        <dbReference type="ARBA" id="ARBA00018780"/>
    </source>
</evidence>
<evidence type="ECO:0000256" key="1">
    <source>
        <dbReference type="ARBA" id="ARBA00006800"/>
    </source>
</evidence>
<name>A0A1G4IQW3_9SACH</name>
<dbReference type="Pfam" id="PF08524">
    <property type="entry name" value="rRNA_processing"/>
    <property type="match status" value="1"/>
</dbReference>
<evidence type="ECO:0000313" key="4">
    <source>
        <dbReference type="EMBL" id="SCU79173.1"/>
    </source>
</evidence>
<feature type="compositionally biased region" description="Polar residues" evidence="3">
    <location>
        <begin position="114"/>
        <end position="123"/>
    </location>
</feature>
<comment type="similarity">
    <text evidence="1">Belongs to the FYV7 family.</text>
</comment>
<reference evidence="5" key="1">
    <citation type="submission" date="2016-03" db="EMBL/GenBank/DDBJ databases">
        <authorList>
            <person name="Devillers Hugo."/>
        </authorList>
    </citation>
    <scope>NUCLEOTIDE SEQUENCE [LARGE SCALE GENOMIC DNA]</scope>
</reference>
<dbReference type="EMBL" id="LT598483">
    <property type="protein sequence ID" value="SCU79173.1"/>
    <property type="molecule type" value="Genomic_DNA"/>
</dbReference>
<sequence>MPPRVEKKHSKEYKVREIQKNLVKKARLKKEYLKVLKEEGYSAPEKKASEAKLSFREKRERNAAGNRQKIDEKKELKKLRGQQQREKTLQRQQREQERLKEIKEKERQRGLRSSKVTQRTRSGQPLMGPKIEDLLGKIRADDTYTK</sequence>
<keyword evidence="5" id="KW-1185">Reference proteome</keyword>
<evidence type="ECO:0000256" key="3">
    <source>
        <dbReference type="SAM" id="MobiDB-lite"/>
    </source>
</evidence>
<dbReference type="Proteomes" id="UP000191144">
    <property type="component" value="Chromosome A"/>
</dbReference>
<dbReference type="AlphaFoldDB" id="A0A1G4IQW3"/>
<dbReference type="InterPro" id="IPR013730">
    <property type="entry name" value="Fyv7/TAP26"/>
</dbReference>
<feature type="compositionally biased region" description="Basic and acidic residues" evidence="3">
    <location>
        <begin position="38"/>
        <end position="75"/>
    </location>
</feature>
<feature type="compositionally biased region" description="Basic and acidic residues" evidence="3">
    <location>
        <begin position="130"/>
        <end position="146"/>
    </location>
</feature>
<feature type="compositionally biased region" description="Basic and acidic residues" evidence="3">
    <location>
        <begin position="83"/>
        <end position="109"/>
    </location>
</feature>
<accession>A0A1G4IQW3</accession>
<proteinExistence type="inferred from homology"/>
<organism evidence="4 5">
    <name type="scientific">Lachancea meyersii CBS 8951</name>
    <dbReference type="NCBI Taxonomy" id="1266667"/>
    <lineage>
        <taxon>Eukaryota</taxon>
        <taxon>Fungi</taxon>
        <taxon>Dikarya</taxon>
        <taxon>Ascomycota</taxon>
        <taxon>Saccharomycotina</taxon>
        <taxon>Saccharomycetes</taxon>
        <taxon>Saccharomycetales</taxon>
        <taxon>Saccharomycetaceae</taxon>
        <taxon>Lachancea</taxon>
    </lineage>
</organism>
<gene>
    <name evidence="4" type="ORF">LAME_0A07558G</name>
</gene>